<organism evidence="2 3">
    <name type="scientific">Nocardiopsis composta</name>
    <dbReference type="NCBI Taxonomy" id="157465"/>
    <lineage>
        <taxon>Bacteria</taxon>
        <taxon>Bacillati</taxon>
        <taxon>Actinomycetota</taxon>
        <taxon>Actinomycetes</taxon>
        <taxon>Streptosporangiales</taxon>
        <taxon>Nocardiopsidaceae</taxon>
        <taxon>Nocardiopsis</taxon>
    </lineage>
</organism>
<dbReference type="RefSeq" id="WP_184388217.1">
    <property type="nucleotide sequence ID" value="NZ_BAAAJD010000056.1"/>
</dbReference>
<accession>A0A7W8VBY6</accession>
<dbReference type="PROSITE" id="PS50937">
    <property type="entry name" value="HTH_MERR_2"/>
    <property type="match status" value="1"/>
</dbReference>
<feature type="domain" description="HTH merR-type" evidence="1">
    <location>
        <begin position="1"/>
        <end position="32"/>
    </location>
</feature>
<sequence>MYREEDAARARQIKILLAAGLNTAQILEACRAPPTAAAPGAEGGP</sequence>
<proteinExistence type="predicted"/>
<dbReference type="EMBL" id="JACHDB010000001">
    <property type="protein sequence ID" value="MBB5430375.1"/>
    <property type="molecule type" value="Genomic_DNA"/>
</dbReference>
<name>A0A7W8VBY6_9ACTN</name>
<evidence type="ECO:0000259" key="1">
    <source>
        <dbReference type="PROSITE" id="PS50937"/>
    </source>
</evidence>
<dbReference type="GO" id="GO:0006355">
    <property type="term" value="P:regulation of DNA-templated transcription"/>
    <property type="evidence" value="ECO:0007669"/>
    <property type="project" value="InterPro"/>
</dbReference>
<evidence type="ECO:0000313" key="2">
    <source>
        <dbReference type="EMBL" id="MBB5430375.1"/>
    </source>
</evidence>
<dbReference type="AlphaFoldDB" id="A0A7W8VBY6"/>
<protein>
    <submittedName>
        <fullName evidence="2">DNA-binding transcriptional MerR regulator</fullName>
    </submittedName>
</protein>
<reference evidence="2 3" key="1">
    <citation type="submission" date="2020-08" db="EMBL/GenBank/DDBJ databases">
        <title>Sequencing the genomes of 1000 actinobacteria strains.</title>
        <authorList>
            <person name="Klenk H.-P."/>
        </authorList>
    </citation>
    <scope>NUCLEOTIDE SEQUENCE [LARGE SCALE GENOMIC DNA]</scope>
    <source>
        <strain evidence="2 3">DSM 44551</strain>
    </source>
</reference>
<keyword evidence="2" id="KW-0238">DNA-binding</keyword>
<evidence type="ECO:0000313" key="3">
    <source>
        <dbReference type="Proteomes" id="UP000572635"/>
    </source>
</evidence>
<keyword evidence="3" id="KW-1185">Reference proteome</keyword>
<dbReference type="GO" id="GO:0003677">
    <property type="term" value="F:DNA binding"/>
    <property type="evidence" value="ECO:0007669"/>
    <property type="project" value="UniProtKB-KW"/>
</dbReference>
<comment type="caution">
    <text evidence="2">The sequence shown here is derived from an EMBL/GenBank/DDBJ whole genome shotgun (WGS) entry which is preliminary data.</text>
</comment>
<dbReference type="Proteomes" id="UP000572635">
    <property type="component" value="Unassembled WGS sequence"/>
</dbReference>
<dbReference type="InterPro" id="IPR000551">
    <property type="entry name" value="MerR-type_HTH_dom"/>
</dbReference>
<gene>
    <name evidence="2" type="ORF">HDA36_000459</name>
</gene>